<feature type="compositionally biased region" description="Basic and acidic residues" evidence="1">
    <location>
        <begin position="8"/>
        <end position="22"/>
    </location>
</feature>
<evidence type="ECO:0000256" key="1">
    <source>
        <dbReference type="SAM" id="MobiDB-lite"/>
    </source>
</evidence>
<dbReference type="InParanoid" id="C3Y8Q2"/>
<dbReference type="AlphaFoldDB" id="C3Y8Q2"/>
<feature type="compositionally biased region" description="Polar residues" evidence="1">
    <location>
        <begin position="59"/>
        <end position="68"/>
    </location>
</feature>
<feature type="compositionally biased region" description="Acidic residues" evidence="1">
    <location>
        <begin position="23"/>
        <end position="35"/>
    </location>
</feature>
<reference evidence="2" key="1">
    <citation type="journal article" date="2008" name="Nature">
        <title>The amphioxus genome and the evolution of the chordate karyotype.</title>
        <authorList>
            <consortium name="US DOE Joint Genome Institute (JGI-PGF)"/>
            <person name="Putnam N.H."/>
            <person name="Butts T."/>
            <person name="Ferrier D.E.K."/>
            <person name="Furlong R.F."/>
            <person name="Hellsten U."/>
            <person name="Kawashima T."/>
            <person name="Robinson-Rechavi M."/>
            <person name="Shoguchi E."/>
            <person name="Terry A."/>
            <person name="Yu J.-K."/>
            <person name="Benito-Gutierrez E.L."/>
            <person name="Dubchak I."/>
            <person name="Garcia-Fernandez J."/>
            <person name="Gibson-Brown J.J."/>
            <person name="Grigoriev I.V."/>
            <person name="Horton A.C."/>
            <person name="de Jong P.J."/>
            <person name="Jurka J."/>
            <person name="Kapitonov V.V."/>
            <person name="Kohara Y."/>
            <person name="Kuroki Y."/>
            <person name="Lindquist E."/>
            <person name="Lucas S."/>
            <person name="Osoegawa K."/>
            <person name="Pennacchio L.A."/>
            <person name="Salamov A.A."/>
            <person name="Satou Y."/>
            <person name="Sauka-Spengler T."/>
            <person name="Schmutz J."/>
            <person name="Shin-I T."/>
            <person name="Toyoda A."/>
            <person name="Bronner-Fraser M."/>
            <person name="Fujiyama A."/>
            <person name="Holland L.Z."/>
            <person name="Holland P.W.H."/>
            <person name="Satoh N."/>
            <person name="Rokhsar D.S."/>
        </authorList>
    </citation>
    <scope>NUCLEOTIDE SEQUENCE [LARGE SCALE GENOMIC DNA]</scope>
    <source>
        <strain evidence="2">S238N-H82</strain>
        <tissue evidence="2">Testes</tissue>
    </source>
</reference>
<evidence type="ECO:0000313" key="2">
    <source>
        <dbReference type="EMBL" id="EEN63489.1"/>
    </source>
</evidence>
<proteinExistence type="predicted"/>
<name>C3Y8Q2_BRAFL</name>
<organism>
    <name type="scientific">Branchiostoma floridae</name>
    <name type="common">Florida lancelet</name>
    <name type="synonym">Amphioxus</name>
    <dbReference type="NCBI Taxonomy" id="7739"/>
    <lineage>
        <taxon>Eukaryota</taxon>
        <taxon>Metazoa</taxon>
        <taxon>Chordata</taxon>
        <taxon>Cephalochordata</taxon>
        <taxon>Leptocardii</taxon>
        <taxon>Amphioxiformes</taxon>
        <taxon>Branchiostomatidae</taxon>
        <taxon>Branchiostoma</taxon>
    </lineage>
</organism>
<dbReference type="EMBL" id="GG666491">
    <property type="protein sequence ID" value="EEN63489.1"/>
    <property type="molecule type" value="Genomic_DNA"/>
</dbReference>
<accession>C3Y8Q2</accession>
<feature type="compositionally biased region" description="Basic and acidic residues" evidence="1">
    <location>
        <begin position="36"/>
        <end position="47"/>
    </location>
</feature>
<sequence>MGVDEEITERKDRKVWKKSVEKDADEEEMGVDEEITERKDRKKSAEKDADEEEMDRMQDSSINSQTMTKIVDRRRSHSPGTIKKIGEEVRKSDVVIGAVHETDHWTLVAKILANMTTGCAFLNGDAGTLYLCVLVLFF</sequence>
<feature type="region of interest" description="Disordered" evidence="1">
    <location>
        <begin position="1"/>
        <end position="83"/>
    </location>
</feature>
<gene>
    <name evidence="2" type="ORF">BRAFLDRAFT_69911</name>
</gene>
<protein>
    <submittedName>
        <fullName evidence="2">Uncharacterized protein</fullName>
    </submittedName>
</protein>